<evidence type="ECO:0000259" key="3">
    <source>
        <dbReference type="Pfam" id="PF13400"/>
    </source>
</evidence>
<organism evidence="4 5">
    <name type="scientific">Sphingomonas turrisvirgatae</name>
    <dbReference type="NCBI Taxonomy" id="1888892"/>
    <lineage>
        <taxon>Bacteria</taxon>
        <taxon>Pseudomonadati</taxon>
        <taxon>Pseudomonadota</taxon>
        <taxon>Alphaproteobacteria</taxon>
        <taxon>Sphingomonadales</taxon>
        <taxon>Sphingomonadaceae</taxon>
        <taxon>Sphingomonas</taxon>
    </lineage>
</organism>
<dbReference type="Proteomes" id="UP000094487">
    <property type="component" value="Unassembled WGS sequence"/>
</dbReference>
<feature type="transmembrane region" description="Helical" evidence="2">
    <location>
        <begin position="15"/>
        <end position="35"/>
    </location>
</feature>
<feature type="domain" description="Putative Flp pilus-assembly TadG-like N-terminal" evidence="3">
    <location>
        <begin position="14"/>
        <end position="59"/>
    </location>
</feature>
<dbReference type="STRING" id="1888892.BFL28_01640"/>
<keyword evidence="2" id="KW-1133">Transmembrane helix</keyword>
<evidence type="ECO:0000256" key="2">
    <source>
        <dbReference type="SAM" id="Phobius"/>
    </source>
</evidence>
<evidence type="ECO:0000256" key="1">
    <source>
        <dbReference type="SAM" id="MobiDB-lite"/>
    </source>
</evidence>
<dbReference type="InterPro" id="IPR028087">
    <property type="entry name" value="Tad_N"/>
</dbReference>
<keyword evidence="2" id="KW-0812">Transmembrane</keyword>
<proteinExistence type="predicted"/>
<evidence type="ECO:0000313" key="5">
    <source>
        <dbReference type="Proteomes" id="UP000094487"/>
    </source>
</evidence>
<name>A0A1E3LVC9_9SPHN</name>
<keyword evidence="5" id="KW-1185">Reference proteome</keyword>
<feature type="compositionally biased region" description="Polar residues" evidence="1">
    <location>
        <begin position="487"/>
        <end position="500"/>
    </location>
</feature>
<sequence>MTRARFTWLAADQGAIAPATAVLLAVLIGMVGLVTDSSVWYAQRRQLQAATDVAALAAAPYAEDAVAARDAANATLVANGLDPAEAVLTFATGQYCTGEGVGQRFRSVGCSDAIDTTGNAVRIETGLGSPLFLSRLFSERAERRISVVSTAARINQAGIEAGTGIASLNAGLANAVLSSLVGGSVSLSAAQYDGLLRTNVDALTFFDALATRLGVTGGTYEQLLQADVGVRDVIAAQIAALAAQGQVAEVSAAIAGLQALQGQIAGNPAIALGRLFDLGLWQTRQVGDRASTSALRAGINLMQLTSFSLQLADGNHFATVPASTFGIGNLASIRVAATAIEPPVRPYFAFGPEGTRVHSAQVRLKLELEVLNLVPQLGTGVRVPLYIEAASGDAQIDEIACSGDPARDTTVTVSANGGVANVYIGAPADEAMNNFSQPVALSQIRPVRILNLGLPGILTLAETSARAHVAIGSTLAPSRTLNFVQPSGTVSQPLPPTSTGVIGRPASGTQTASSVVRARATSTQLAGNLLGGLAETLSVRACTLSLLGGCLLPVTLQGSQVGALYTVLDPVLTGLDGVVDGLLRTLGVQLGYVDVAVTGVRCGHPVLVS</sequence>
<dbReference type="OrthoDB" id="7630116at2"/>
<evidence type="ECO:0000313" key="4">
    <source>
        <dbReference type="EMBL" id="ODP37708.1"/>
    </source>
</evidence>
<keyword evidence="2" id="KW-0472">Membrane</keyword>
<reference evidence="4 5" key="1">
    <citation type="submission" date="2016-08" db="EMBL/GenBank/DDBJ databases">
        <title>Draft genome of the agarase producing Sphingomonas sp. MCT13.</title>
        <authorList>
            <person name="D'Andrea M.M."/>
            <person name="Rossolini G.M."/>
            <person name="Thaller M.C."/>
        </authorList>
    </citation>
    <scope>NUCLEOTIDE SEQUENCE [LARGE SCALE GENOMIC DNA]</scope>
    <source>
        <strain evidence="4 5">MCT13</strain>
    </source>
</reference>
<dbReference type="Pfam" id="PF13400">
    <property type="entry name" value="Tad"/>
    <property type="match status" value="1"/>
</dbReference>
<dbReference type="RefSeq" id="WP_069320430.1">
    <property type="nucleotide sequence ID" value="NZ_MDDS01000024.1"/>
</dbReference>
<dbReference type="EMBL" id="MDDS01000024">
    <property type="protein sequence ID" value="ODP37708.1"/>
    <property type="molecule type" value="Genomic_DNA"/>
</dbReference>
<protein>
    <recommendedName>
        <fullName evidence="3">Putative Flp pilus-assembly TadG-like N-terminal domain-containing protein</fullName>
    </recommendedName>
</protein>
<feature type="region of interest" description="Disordered" evidence="1">
    <location>
        <begin position="487"/>
        <end position="507"/>
    </location>
</feature>
<accession>A0A1E3LVC9</accession>
<dbReference type="AlphaFoldDB" id="A0A1E3LVC9"/>
<gene>
    <name evidence="4" type="ORF">BFL28_01640</name>
</gene>
<comment type="caution">
    <text evidence="4">The sequence shown here is derived from an EMBL/GenBank/DDBJ whole genome shotgun (WGS) entry which is preliminary data.</text>
</comment>